<name>A0A2V3IG88_9FLOR</name>
<dbReference type="EMBL" id="NBIV01000235">
    <property type="protein sequence ID" value="PXF41105.1"/>
    <property type="molecule type" value="Genomic_DNA"/>
</dbReference>
<accession>A0A2V3IG88</accession>
<gene>
    <name evidence="2" type="ORF">BWQ96_09180</name>
    <name evidence="3" type="ORF">BWQ96_09184</name>
</gene>
<protein>
    <submittedName>
        <fullName evidence="3">Uncharacterized protein</fullName>
    </submittedName>
</protein>
<feature type="region of interest" description="Disordered" evidence="1">
    <location>
        <begin position="29"/>
        <end position="69"/>
    </location>
</feature>
<organism evidence="3 4">
    <name type="scientific">Gracilariopsis chorda</name>
    <dbReference type="NCBI Taxonomy" id="448386"/>
    <lineage>
        <taxon>Eukaryota</taxon>
        <taxon>Rhodophyta</taxon>
        <taxon>Florideophyceae</taxon>
        <taxon>Rhodymeniophycidae</taxon>
        <taxon>Gracilariales</taxon>
        <taxon>Gracilariaceae</taxon>
        <taxon>Gracilariopsis</taxon>
    </lineage>
</organism>
<sequence>MFRVKRQYDHKDRRSNNTIYEFVEDLEPLDTVNDNDHQDNFSSPAPEADPAPCLDTPADQPAETPATPQPYAECNLLSVATASANYHEQSCHSALPDKDF</sequence>
<comment type="caution">
    <text evidence="3">The sequence shown here is derived from an EMBL/GenBank/DDBJ whole genome shotgun (WGS) entry which is preliminary data.</text>
</comment>
<dbReference type="AlphaFoldDB" id="A0A2V3IG88"/>
<dbReference type="Proteomes" id="UP000247409">
    <property type="component" value="Unassembled WGS sequence"/>
</dbReference>
<proteinExistence type="predicted"/>
<evidence type="ECO:0000313" key="3">
    <source>
        <dbReference type="EMBL" id="PXF41105.1"/>
    </source>
</evidence>
<dbReference type="EMBL" id="NBIV01000235">
    <property type="protein sequence ID" value="PXF41101.1"/>
    <property type="molecule type" value="Genomic_DNA"/>
</dbReference>
<evidence type="ECO:0000313" key="4">
    <source>
        <dbReference type="Proteomes" id="UP000247409"/>
    </source>
</evidence>
<evidence type="ECO:0000256" key="1">
    <source>
        <dbReference type="SAM" id="MobiDB-lite"/>
    </source>
</evidence>
<evidence type="ECO:0000313" key="2">
    <source>
        <dbReference type="EMBL" id="PXF41101.1"/>
    </source>
</evidence>
<reference evidence="3 4" key="1">
    <citation type="journal article" date="2018" name="Mol. Biol. Evol.">
        <title>Analysis of the draft genome of the red seaweed Gracilariopsis chorda provides insights into genome size evolution in Rhodophyta.</title>
        <authorList>
            <person name="Lee J."/>
            <person name="Yang E.C."/>
            <person name="Graf L."/>
            <person name="Yang J.H."/>
            <person name="Qiu H."/>
            <person name="Zel Zion U."/>
            <person name="Chan C.X."/>
            <person name="Stephens T.G."/>
            <person name="Weber A.P.M."/>
            <person name="Boo G.H."/>
            <person name="Boo S.M."/>
            <person name="Kim K.M."/>
            <person name="Shin Y."/>
            <person name="Jung M."/>
            <person name="Lee S.J."/>
            <person name="Yim H.S."/>
            <person name="Lee J.H."/>
            <person name="Bhattacharya D."/>
            <person name="Yoon H.S."/>
        </authorList>
    </citation>
    <scope>NUCLEOTIDE SEQUENCE [LARGE SCALE GENOMIC DNA]</scope>
    <source>
        <strain evidence="3 4">SKKU-2015</strain>
        <tissue evidence="3">Whole body</tissue>
    </source>
</reference>
<keyword evidence="4" id="KW-1185">Reference proteome</keyword>